<dbReference type="Proteomes" id="UP000003178">
    <property type="component" value="Unassembled WGS sequence"/>
</dbReference>
<dbReference type="PANTHER" id="PTHR11699">
    <property type="entry name" value="ALDEHYDE DEHYDROGENASE-RELATED"/>
    <property type="match status" value="1"/>
</dbReference>
<dbReference type="Gene3D" id="3.40.605.10">
    <property type="entry name" value="Aldehyde Dehydrogenase, Chain A, domain 1"/>
    <property type="match status" value="1"/>
</dbReference>
<dbReference type="RefSeq" id="WP_006439329.1">
    <property type="nucleotide sequence ID" value="NZ_DS995355.1"/>
</dbReference>
<dbReference type="eggNOG" id="COG1012">
    <property type="taxonomic scope" value="Bacteria"/>
</dbReference>
<dbReference type="EC" id="1.2.1.-" evidence="4"/>
<dbReference type="GO" id="GO:0008774">
    <property type="term" value="F:acetaldehyde dehydrogenase (acetylating) activity"/>
    <property type="evidence" value="ECO:0007669"/>
    <property type="project" value="InterPro"/>
</dbReference>
<proteinExistence type="predicted"/>
<dbReference type="HOGENOM" id="CLU_028794_1_0_9"/>
<keyword evidence="2" id="KW-0520">NAD</keyword>
<dbReference type="InterPro" id="IPR012408">
    <property type="entry name" value="Acetald_propionald_DH-rel"/>
</dbReference>
<reference evidence="4 5" key="1">
    <citation type="submission" date="2008-09" db="EMBL/GenBank/DDBJ databases">
        <authorList>
            <person name="Fulton L."/>
            <person name="Clifton S."/>
            <person name="Fulton B."/>
            <person name="Xu J."/>
            <person name="Minx P."/>
            <person name="Pepin K.H."/>
            <person name="Johnson M."/>
            <person name="Thiruvilangam P."/>
            <person name="Bhonagiri V."/>
            <person name="Nash W.E."/>
            <person name="Mardis E.R."/>
            <person name="Wilson R.K."/>
        </authorList>
    </citation>
    <scope>NUCLEOTIDE SEQUENCE [LARGE SCALE GENOMIC DNA]</scope>
    <source>
        <strain evidence="4 5">DSM 13275</strain>
    </source>
</reference>
<evidence type="ECO:0000313" key="5">
    <source>
        <dbReference type="Proteomes" id="UP000003178"/>
    </source>
</evidence>
<reference evidence="4 5" key="2">
    <citation type="submission" date="2008-10" db="EMBL/GenBank/DDBJ databases">
        <title>Draft genome sequence of Clostridium hiranonis (DSM 13275).</title>
        <authorList>
            <person name="Sudarsanam P."/>
            <person name="Ley R."/>
            <person name="Guruge J."/>
            <person name="Turnbaugh P.J."/>
            <person name="Mahowald M."/>
            <person name="Liep D."/>
            <person name="Gordon J."/>
        </authorList>
    </citation>
    <scope>NUCLEOTIDE SEQUENCE [LARGE SCALE GENOMIC DNA]</scope>
    <source>
        <strain evidence="4 5">DSM 13275</strain>
    </source>
</reference>
<protein>
    <submittedName>
        <fullName evidence="4">Aldehyde dehydrogenase (NAD) family protein</fullName>
        <ecNumber evidence="4">1.2.1.-</ecNumber>
    </submittedName>
</protein>
<comment type="caution">
    <text evidence="4">The sequence shown here is derived from an EMBL/GenBank/DDBJ whole genome shotgun (WGS) entry which is preliminary data.</text>
</comment>
<dbReference type="InterPro" id="IPR016161">
    <property type="entry name" value="Ald_DH/histidinol_DH"/>
</dbReference>
<keyword evidence="5" id="KW-1185">Reference proteome</keyword>
<sequence>MNNQKGVFSDVNDAIYAATSSFKLYSKLSLRDKEEVIREIRRKLVDYIDLLAEMSLKETCMGNLEDKKLKIKLAIEETPGTEILMSEIRHGDGGFTLFEYTPYGIACAIQPSTNPCETMINNTIALLAAGNTVINCPHPRAMNVSKFLTNIINTIISDLTGIENVVVTLDECKLAYIKEIMNHPDVDLVVSTGGSDNARSAVSCGKKVIAAGPANPTFIVDETADIKRAADCITRGASFDNNIMCITEKNIIVVDEVAHKLEEELKKNGVFYVKDIATMLKLSKLLLTEDMKPNKLYGGKDADVILKDAGIKTDRSYKLIAVETVKIHPFVTEELLMPLVSIVRAKDFDEALEMASDVEQGCRHTSGIHSNRMDRLRLAERVMKTSIFIKNGCSLDGIGICGVGGTSFTIANITGEGAVTARDFSRKRRCVTVDTLTIL</sequence>
<dbReference type="PIRSF" id="PIRSF036410">
    <property type="entry name" value="EutE_PduP"/>
    <property type="match status" value="1"/>
</dbReference>
<gene>
    <name evidence="4" type="ORF">CLOHIR_00407</name>
</gene>
<dbReference type="AlphaFoldDB" id="B6FX08"/>
<evidence type="ECO:0000259" key="3">
    <source>
        <dbReference type="Pfam" id="PF00171"/>
    </source>
</evidence>
<dbReference type="InterPro" id="IPR015590">
    <property type="entry name" value="Aldehyde_DH_dom"/>
</dbReference>
<evidence type="ECO:0000256" key="2">
    <source>
        <dbReference type="ARBA" id="ARBA00023027"/>
    </source>
</evidence>
<dbReference type="SUPFAM" id="SSF53720">
    <property type="entry name" value="ALDH-like"/>
    <property type="match status" value="1"/>
</dbReference>
<keyword evidence="1 4" id="KW-0560">Oxidoreductase</keyword>
<dbReference type="EMBL" id="ABWP01000012">
    <property type="protein sequence ID" value="EEA85928.1"/>
    <property type="molecule type" value="Genomic_DNA"/>
</dbReference>
<organism evidence="4 5">
    <name type="scientific">Peptacetobacter hiranonis (strain DSM 13275 / JCM 10541 / KCTC 15199 / TO-931)</name>
    <name type="common">Clostridium hiranonis</name>
    <dbReference type="NCBI Taxonomy" id="500633"/>
    <lineage>
        <taxon>Bacteria</taxon>
        <taxon>Bacillati</taxon>
        <taxon>Bacillota</taxon>
        <taxon>Clostridia</taxon>
        <taxon>Peptostreptococcales</taxon>
        <taxon>Peptostreptococcaceae</taxon>
        <taxon>Peptacetobacter</taxon>
    </lineage>
</organism>
<evidence type="ECO:0000313" key="4">
    <source>
        <dbReference type="EMBL" id="EEA85928.1"/>
    </source>
</evidence>
<dbReference type="NCBIfam" id="NF011927">
    <property type="entry name" value="PRK15398.1"/>
    <property type="match status" value="1"/>
</dbReference>
<dbReference type="STRING" id="500633.CLOHIR_00407"/>
<feature type="domain" description="Aldehyde dehydrogenase" evidence="3">
    <location>
        <begin position="9"/>
        <end position="267"/>
    </location>
</feature>
<dbReference type="OrthoDB" id="9804734at2"/>
<dbReference type="InterPro" id="IPR016162">
    <property type="entry name" value="Ald_DH_N"/>
</dbReference>
<dbReference type="Pfam" id="PF00171">
    <property type="entry name" value="Aldedh"/>
    <property type="match status" value="1"/>
</dbReference>
<dbReference type="Gene3D" id="3.40.309.10">
    <property type="entry name" value="Aldehyde Dehydrogenase, Chain A, domain 2"/>
    <property type="match status" value="1"/>
</dbReference>
<evidence type="ECO:0000256" key="1">
    <source>
        <dbReference type="ARBA" id="ARBA00023002"/>
    </source>
</evidence>
<name>B6FX08_PEPHT</name>
<accession>B6FX08</accession>
<dbReference type="InterPro" id="IPR016163">
    <property type="entry name" value="Ald_DH_C"/>
</dbReference>